<name>A0A1S8TVM9_9CLOT</name>
<dbReference type="OrthoDB" id="1936433at2"/>
<evidence type="ECO:0000313" key="1">
    <source>
        <dbReference type="EMBL" id="OOM81761.1"/>
    </source>
</evidence>
<dbReference type="AlphaFoldDB" id="A0A1S8TVM9"/>
<gene>
    <name evidence="1" type="ORF">CLPUN_09450</name>
</gene>
<reference evidence="1 2" key="1">
    <citation type="submission" date="2016-05" db="EMBL/GenBank/DDBJ databases">
        <title>Microbial solvent formation.</title>
        <authorList>
            <person name="Poehlein A."/>
            <person name="Montoya Solano J.D."/>
            <person name="Flitsch S."/>
            <person name="Krabben P."/>
            <person name="Duerre P."/>
            <person name="Daniel R."/>
        </authorList>
    </citation>
    <scope>NUCLEOTIDE SEQUENCE [LARGE SCALE GENOMIC DNA]</scope>
    <source>
        <strain evidence="1 2">DSM 2619</strain>
    </source>
</reference>
<proteinExistence type="predicted"/>
<dbReference type="EMBL" id="LZZM01000053">
    <property type="protein sequence ID" value="OOM81761.1"/>
    <property type="molecule type" value="Genomic_DNA"/>
</dbReference>
<dbReference type="RefSeq" id="WP_077846203.1">
    <property type="nucleotide sequence ID" value="NZ_LZZM01000053.1"/>
</dbReference>
<dbReference type="STRING" id="29367.CLPUN_09450"/>
<dbReference type="Proteomes" id="UP000190890">
    <property type="component" value="Unassembled WGS sequence"/>
</dbReference>
<accession>A0A1S8TVM9</accession>
<keyword evidence="2" id="KW-1185">Reference proteome</keyword>
<protein>
    <submittedName>
        <fullName evidence="1">Uncharacterized protein</fullName>
    </submittedName>
</protein>
<comment type="caution">
    <text evidence="1">The sequence shown here is derived from an EMBL/GenBank/DDBJ whole genome shotgun (WGS) entry which is preliminary data.</text>
</comment>
<organism evidence="1 2">
    <name type="scientific">Clostridium puniceum</name>
    <dbReference type="NCBI Taxonomy" id="29367"/>
    <lineage>
        <taxon>Bacteria</taxon>
        <taxon>Bacillati</taxon>
        <taxon>Bacillota</taxon>
        <taxon>Clostridia</taxon>
        <taxon>Eubacteriales</taxon>
        <taxon>Clostridiaceae</taxon>
        <taxon>Clostridium</taxon>
    </lineage>
</organism>
<sequence>MDKNGEIIDKVVKAYFEEPDKTLKAIFKEYTEGFSEDETKAFYERLKEIVN</sequence>
<evidence type="ECO:0000313" key="2">
    <source>
        <dbReference type="Proteomes" id="UP000190890"/>
    </source>
</evidence>